<accession>A0ABP6Z2R4</accession>
<name>A0ABP6Z2R4_9ACTN</name>
<feature type="transmembrane region" description="Helical" evidence="1">
    <location>
        <begin position="76"/>
        <end position="95"/>
    </location>
</feature>
<keyword evidence="1" id="KW-1133">Transmembrane helix</keyword>
<keyword evidence="1" id="KW-0472">Membrane</keyword>
<protein>
    <submittedName>
        <fullName evidence="2">Uncharacterized protein</fullName>
    </submittedName>
</protein>
<dbReference type="Proteomes" id="UP001500707">
    <property type="component" value="Unassembled WGS sequence"/>
</dbReference>
<organism evidence="2 3">
    <name type="scientific">Streptomyces osmaniensis</name>
    <dbReference type="NCBI Taxonomy" id="593134"/>
    <lineage>
        <taxon>Bacteria</taxon>
        <taxon>Bacillati</taxon>
        <taxon>Actinomycetota</taxon>
        <taxon>Actinomycetes</taxon>
        <taxon>Kitasatosporales</taxon>
        <taxon>Streptomycetaceae</taxon>
        <taxon>Streptomyces</taxon>
    </lineage>
</organism>
<evidence type="ECO:0000256" key="1">
    <source>
        <dbReference type="SAM" id="Phobius"/>
    </source>
</evidence>
<sequence>MEQGLDPPVGADEFGELGRGGLLGGEAGDGVDRLDGGLAGLAVGAPALDLDSPAGRVSFPRCSGGVGQLGLMGVQVRSFGCCLFGVVLLLVLYGAEVAEPFLMLSIEARWIMASELAVSVS</sequence>
<proteinExistence type="predicted"/>
<dbReference type="EMBL" id="BAABCE010000038">
    <property type="protein sequence ID" value="GAA3595556.1"/>
    <property type="molecule type" value="Genomic_DNA"/>
</dbReference>
<keyword evidence="3" id="KW-1185">Reference proteome</keyword>
<reference evidence="3" key="1">
    <citation type="journal article" date="2019" name="Int. J. Syst. Evol. Microbiol.">
        <title>The Global Catalogue of Microorganisms (GCM) 10K type strain sequencing project: providing services to taxonomists for standard genome sequencing and annotation.</title>
        <authorList>
            <consortium name="The Broad Institute Genomics Platform"/>
            <consortium name="The Broad Institute Genome Sequencing Center for Infectious Disease"/>
            <person name="Wu L."/>
            <person name="Ma J."/>
        </authorList>
    </citation>
    <scope>NUCLEOTIDE SEQUENCE [LARGE SCALE GENOMIC DNA]</scope>
    <source>
        <strain evidence="3">JCM 17656</strain>
    </source>
</reference>
<evidence type="ECO:0000313" key="3">
    <source>
        <dbReference type="Proteomes" id="UP001500707"/>
    </source>
</evidence>
<evidence type="ECO:0000313" key="2">
    <source>
        <dbReference type="EMBL" id="GAA3595556.1"/>
    </source>
</evidence>
<keyword evidence="1" id="KW-0812">Transmembrane</keyword>
<comment type="caution">
    <text evidence="2">The sequence shown here is derived from an EMBL/GenBank/DDBJ whole genome shotgun (WGS) entry which is preliminary data.</text>
</comment>
<gene>
    <name evidence="2" type="ORF">GCM10022295_90950</name>
</gene>